<evidence type="ECO:0000256" key="12">
    <source>
        <dbReference type="SAM" id="Phobius"/>
    </source>
</evidence>
<dbReference type="Proteomes" id="UP001652445">
    <property type="component" value="Unassembled WGS sequence"/>
</dbReference>
<keyword evidence="6 12" id="KW-0472">Membrane</keyword>
<comment type="similarity">
    <text evidence="7">Belongs to the zinc-associated anti-sigma factor (ZAS) superfamily. Anti-sigma-W factor family.</text>
</comment>
<dbReference type="InterPro" id="IPR018764">
    <property type="entry name" value="RskA_C"/>
</dbReference>
<feature type="transmembrane region" description="Helical" evidence="12">
    <location>
        <begin position="147"/>
        <end position="167"/>
    </location>
</feature>
<dbReference type="RefSeq" id="WP_262682195.1">
    <property type="nucleotide sequence ID" value="NZ_JAOQIO010000005.1"/>
</dbReference>
<evidence type="ECO:0000256" key="11">
    <source>
        <dbReference type="SAM" id="MobiDB-lite"/>
    </source>
</evidence>
<organism evidence="15 16">
    <name type="scientific">Paenibacillus baimaensis</name>
    <dbReference type="NCBI Taxonomy" id="2982185"/>
    <lineage>
        <taxon>Bacteria</taxon>
        <taxon>Bacillati</taxon>
        <taxon>Bacillota</taxon>
        <taxon>Bacilli</taxon>
        <taxon>Bacillales</taxon>
        <taxon>Paenibacillaceae</taxon>
        <taxon>Paenibacillus</taxon>
    </lineage>
</organism>
<dbReference type="Pfam" id="PF13490">
    <property type="entry name" value="zf-HC2"/>
    <property type="match status" value="1"/>
</dbReference>
<keyword evidence="5 12" id="KW-1133">Transmembrane helix</keyword>
<comment type="subcellular location">
    <subcellularLocation>
        <location evidence="2">Cell membrane</location>
    </subcellularLocation>
    <subcellularLocation>
        <location evidence="1">Membrane</location>
        <topology evidence="1">Single-pass membrane protein</topology>
    </subcellularLocation>
</comment>
<name>A0ABT2U7T8_9BACL</name>
<feature type="domain" description="Putative zinc-finger" evidence="14">
    <location>
        <begin position="11"/>
        <end position="40"/>
    </location>
</feature>
<feature type="region of interest" description="Disordered" evidence="11">
    <location>
        <begin position="111"/>
        <end position="135"/>
    </location>
</feature>
<evidence type="ECO:0000259" key="14">
    <source>
        <dbReference type="Pfam" id="PF13490"/>
    </source>
</evidence>
<reference evidence="15 16" key="1">
    <citation type="submission" date="2022-09" db="EMBL/GenBank/DDBJ databases">
        <authorList>
            <person name="Han X.L."/>
            <person name="Wang Q."/>
            <person name="Lu T."/>
        </authorList>
    </citation>
    <scope>NUCLEOTIDE SEQUENCE [LARGE SCALE GENOMIC DNA]</scope>
    <source>
        <strain evidence="15 16">WQ 127069</strain>
    </source>
</reference>
<dbReference type="InterPro" id="IPR027383">
    <property type="entry name" value="Znf_put"/>
</dbReference>
<evidence type="ECO:0000256" key="10">
    <source>
        <dbReference type="ARBA" id="ARBA00030803"/>
    </source>
</evidence>
<evidence type="ECO:0000256" key="4">
    <source>
        <dbReference type="ARBA" id="ARBA00022692"/>
    </source>
</evidence>
<evidence type="ECO:0000313" key="16">
    <source>
        <dbReference type="Proteomes" id="UP001652445"/>
    </source>
</evidence>
<keyword evidence="3" id="KW-1003">Cell membrane</keyword>
<dbReference type="PANTHER" id="PTHR37461:SF1">
    <property type="entry name" value="ANTI-SIGMA-K FACTOR RSKA"/>
    <property type="match status" value="1"/>
</dbReference>
<dbReference type="Gene3D" id="1.10.10.1320">
    <property type="entry name" value="Anti-sigma factor, zinc-finger domain"/>
    <property type="match status" value="1"/>
</dbReference>
<dbReference type="EMBL" id="JAOQIO010000005">
    <property type="protein sequence ID" value="MCU6790694.1"/>
    <property type="molecule type" value="Genomic_DNA"/>
</dbReference>
<evidence type="ECO:0000256" key="2">
    <source>
        <dbReference type="ARBA" id="ARBA00004236"/>
    </source>
</evidence>
<evidence type="ECO:0000256" key="9">
    <source>
        <dbReference type="ARBA" id="ARBA00029829"/>
    </source>
</evidence>
<keyword evidence="4 12" id="KW-0812">Transmembrane</keyword>
<evidence type="ECO:0000259" key="13">
    <source>
        <dbReference type="Pfam" id="PF10099"/>
    </source>
</evidence>
<dbReference type="InterPro" id="IPR041916">
    <property type="entry name" value="Anti_sigma_zinc_sf"/>
</dbReference>
<evidence type="ECO:0000256" key="8">
    <source>
        <dbReference type="ARBA" id="ARBA00024438"/>
    </source>
</evidence>
<sequence>MSNQRTDLMCELVELYALDGLTKEEAAQFKKHLKTCAVCRNQLIEQQLVVDLLPTASEPIEVPQGMRERVLDHVFNSTAASHPARDVVIRSVSELDAISGSGTALKTIRASRSTQAAEEQQAMDDSSRVTELSRISSQGKADQRLRYWRLASLGLSAAVIGLGLYAYSLKGSMGGLQADLVAIQETVNGLQTELVGLNSKLAAASKPAAGMQVNKIVTLNPAAENIVSKGLASIVIDSKGTHLIVQADDLPEVKQQEAFQVWLIKDNQPVSAGTFSPQEGKGVVYFTFEPKDYDTVAITLEPDANGEKPRGSIVLAGGLKS</sequence>
<protein>
    <recommendedName>
        <fullName evidence="8">Anti-sigma-W factor RsiW</fullName>
    </recommendedName>
    <alternativeName>
        <fullName evidence="10">Regulator of SigK</fullName>
    </alternativeName>
    <alternativeName>
        <fullName evidence="9">Sigma-K anti-sigma factor RskA</fullName>
    </alternativeName>
</protein>
<evidence type="ECO:0000256" key="3">
    <source>
        <dbReference type="ARBA" id="ARBA00022475"/>
    </source>
</evidence>
<evidence type="ECO:0000256" key="7">
    <source>
        <dbReference type="ARBA" id="ARBA00024353"/>
    </source>
</evidence>
<comment type="caution">
    <text evidence="15">The sequence shown here is derived from an EMBL/GenBank/DDBJ whole genome shotgun (WGS) entry which is preliminary data.</text>
</comment>
<dbReference type="Pfam" id="PF10099">
    <property type="entry name" value="RskA_C"/>
    <property type="match status" value="1"/>
</dbReference>
<feature type="domain" description="Anti-sigma K factor RskA C-terminal" evidence="13">
    <location>
        <begin position="165"/>
        <end position="310"/>
    </location>
</feature>
<evidence type="ECO:0000313" key="15">
    <source>
        <dbReference type="EMBL" id="MCU6790694.1"/>
    </source>
</evidence>
<dbReference type="PANTHER" id="PTHR37461">
    <property type="entry name" value="ANTI-SIGMA-K FACTOR RSKA"/>
    <property type="match status" value="1"/>
</dbReference>
<evidence type="ECO:0000256" key="1">
    <source>
        <dbReference type="ARBA" id="ARBA00004167"/>
    </source>
</evidence>
<accession>A0ABT2U7T8</accession>
<dbReference type="InterPro" id="IPR051474">
    <property type="entry name" value="Anti-sigma-K/W_factor"/>
</dbReference>
<keyword evidence="16" id="KW-1185">Reference proteome</keyword>
<proteinExistence type="inferred from homology"/>
<gene>
    <name evidence="15" type="ORF">OB236_01020</name>
</gene>
<evidence type="ECO:0000256" key="5">
    <source>
        <dbReference type="ARBA" id="ARBA00022989"/>
    </source>
</evidence>
<evidence type="ECO:0000256" key="6">
    <source>
        <dbReference type="ARBA" id="ARBA00023136"/>
    </source>
</evidence>